<evidence type="ECO:0000313" key="10">
    <source>
        <dbReference type="Proteomes" id="UP000178374"/>
    </source>
</evidence>
<dbReference type="EMBL" id="MFUA01000003">
    <property type="protein sequence ID" value="OGI77696.1"/>
    <property type="molecule type" value="Genomic_DNA"/>
</dbReference>
<dbReference type="Proteomes" id="UP000178374">
    <property type="component" value="Unassembled WGS sequence"/>
</dbReference>
<evidence type="ECO:0000256" key="7">
    <source>
        <dbReference type="ARBA" id="ARBA00023136"/>
    </source>
</evidence>
<dbReference type="GO" id="GO:0015648">
    <property type="term" value="F:lipid-linked peptidoglycan transporter activity"/>
    <property type="evidence" value="ECO:0007669"/>
    <property type="project" value="TreeGrafter"/>
</dbReference>
<reference evidence="9 10" key="1">
    <citation type="journal article" date="2016" name="Nat. Commun.">
        <title>Thousands of microbial genomes shed light on interconnected biogeochemical processes in an aquifer system.</title>
        <authorList>
            <person name="Anantharaman K."/>
            <person name="Brown C.T."/>
            <person name="Hug L.A."/>
            <person name="Sharon I."/>
            <person name="Castelle C.J."/>
            <person name="Probst A.J."/>
            <person name="Thomas B.C."/>
            <person name="Singh A."/>
            <person name="Wilkins M.J."/>
            <person name="Karaoz U."/>
            <person name="Brodie E.L."/>
            <person name="Williams K.H."/>
            <person name="Hubbard S.S."/>
            <person name="Banfield J.F."/>
        </authorList>
    </citation>
    <scope>NUCLEOTIDE SEQUENCE [LARGE SCALE GENOMIC DNA]</scope>
</reference>
<dbReference type="Pfam" id="PF03023">
    <property type="entry name" value="MurJ"/>
    <property type="match status" value="1"/>
</dbReference>
<feature type="transmembrane region" description="Helical" evidence="8">
    <location>
        <begin position="524"/>
        <end position="548"/>
    </location>
</feature>
<feature type="transmembrane region" description="Helical" evidence="8">
    <location>
        <begin position="168"/>
        <end position="190"/>
    </location>
</feature>
<evidence type="ECO:0008006" key="11">
    <source>
        <dbReference type="Google" id="ProtNLM"/>
    </source>
</evidence>
<keyword evidence="4" id="KW-0133">Cell shape</keyword>
<comment type="caution">
    <text evidence="9">The sequence shown here is derived from an EMBL/GenBank/DDBJ whole genome shotgun (WGS) entry which is preliminary data.</text>
</comment>
<sequence length="577" mass="64177">MEKIFRIFSKEYESINQAALLLGCFALLSQILALFRDRSIAHFIGPGASLDAYYAAFRIPDLIFICIASLVSVTVLIPFIASKMSGGGISKEARKFFNDVFTVFLIAMMFVSLVAFFLMPYLASFIAPGFTPLMQVKVVLLSRIMLLSPLLMGLSNLFGTVTQLFRKFFIYSLSPIIYNVGIIIGVIFLYPVFGVSGLALGVALGAFMHFAIQALASRSCGFTPKFSIGWLARRVMPEGGPMGETFSIDFKNIKQVVLTSLPRTMGLAFNNIALISIIALASFLKSGSISIFNLSFNLQSVPLNIIGISYAVATFPTLAKSISLGKMDEFKKHLKSATRAIVFWSLPITFLFIVLRAQIVRVILGSGSFSWENTRLVAASLAIFSVSVVAQGMIALLSRAYYANGNTKTPLTVNLFCSIFIIILSYIFIYLFENFFLFRYFIEAMLKVNDIPGTEVLMLPLAYSTGTILNAMLHWFFVRKDFMKGESFITKTFFQSLGASFFLGLITYLGLNIFSPIFGTITFWGIFLQGFISGIIGIFVAIFVLYLLKNEELKDLIKTLKTNFWRTKIIAPPQEEL</sequence>
<protein>
    <recommendedName>
        <fullName evidence="11">Lipid II flippase MurJ</fullName>
    </recommendedName>
</protein>
<evidence type="ECO:0000256" key="2">
    <source>
        <dbReference type="ARBA" id="ARBA00022475"/>
    </source>
</evidence>
<evidence type="ECO:0000313" key="9">
    <source>
        <dbReference type="EMBL" id="OGI77696.1"/>
    </source>
</evidence>
<dbReference type="PROSITE" id="PS51257">
    <property type="entry name" value="PROKAR_LIPOPROTEIN"/>
    <property type="match status" value="1"/>
</dbReference>
<comment type="subcellular location">
    <subcellularLocation>
        <location evidence="1">Cell membrane</location>
        <topology evidence="1">Multi-pass membrane protein</topology>
    </subcellularLocation>
</comment>
<name>A0A1F6W7F1_9BACT</name>
<keyword evidence="7 8" id="KW-0472">Membrane</keyword>
<dbReference type="GO" id="GO:0009252">
    <property type="term" value="P:peptidoglycan biosynthetic process"/>
    <property type="evidence" value="ECO:0007669"/>
    <property type="project" value="UniProtKB-KW"/>
</dbReference>
<feature type="transmembrane region" description="Helical" evidence="8">
    <location>
        <begin position="301"/>
        <end position="319"/>
    </location>
</feature>
<keyword evidence="2" id="KW-1003">Cell membrane</keyword>
<evidence type="ECO:0000256" key="3">
    <source>
        <dbReference type="ARBA" id="ARBA00022692"/>
    </source>
</evidence>
<gene>
    <name evidence="9" type="ORF">A3B85_00170</name>
</gene>
<dbReference type="AlphaFoldDB" id="A0A1F6W7F1"/>
<accession>A0A1F6W7F1</accession>
<keyword evidence="6 8" id="KW-1133">Transmembrane helix</keyword>
<dbReference type="PRINTS" id="PR01806">
    <property type="entry name" value="VIRFACTRMVIN"/>
</dbReference>
<evidence type="ECO:0000256" key="8">
    <source>
        <dbReference type="SAM" id="Phobius"/>
    </source>
</evidence>
<feature type="transmembrane region" description="Helical" evidence="8">
    <location>
        <begin position="57"/>
        <end position="80"/>
    </location>
</feature>
<feature type="transmembrane region" description="Helical" evidence="8">
    <location>
        <begin position="376"/>
        <end position="401"/>
    </location>
</feature>
<evidence type="ECO:0000256" key="6">
    <source>
        <dbReference type="ARBA" id="ARBA00022989"/>
    </source>
</evidence>
<dbReference type="PANTHER" id="PTHR47019:SF1">
    <property type="entry name" value="LIPID II FLIPPASE MURJ"/>
    <property type="match status" value="1"/>
</dbReference>
<dbReference type="InterPro" id="IPR004268">
    <property type="entry name" value="MurJ"/>
</dbReference>
<keyword evidence="3 8" id="KW-0812">Transmembrane</keyword>
<keyword evidence="5" id="KW-0573">Peptidoglycan synthesis</keyword>
<feature type="transmembrane region" description="Helical" evidence="8">
    <location>
        <begin position="272"/>
        <end position="295"/>
    </location>
</feature>
<proteinExistence type="predicted"/>
<evidence type="ECO:0000256" key="5">
    <source>
        <dbReference type="ARBA" id="ARBA00022984"/>
    </source>
</evidence>
<dbReference type="GO" id="GO:0008360">
    <property type="term" value="P:regulation of cell shape"/>
    <property type="evidence" value="ECO:0007669"/>
    <property type="project" value="UniProtKB-KW"/>
</dbReference>
<dbReference type="InterPro" id="IPR051050">
    <property type="entry name" value="Lipid_II_flippase_MurJ/MviN"/>
</dbReference>
<dbReference type="STRING" id="1801750.A3B85_00170"/>
<feature type="transmembrane region" description="Helical" evidence="8">
    <location>
        <begin position="499"/>
        <end position="518"/>
    </location>
</feature>
<feature type="transmembrane region" description="Helical" evidence="8">
    <location>
        <begin position="457"/>
        <end position="478"/>
    </location>
</feature>
<dbReference type="GO" id="GO:0005886">
    <property type="term" value="C:plasma membrane"/>
    <property type="evidence" value="ECO:0007669"/>
    <property type="project" value="UniProtKB-SubCell"/>
</dbReference>
<feature type="transmembrane region" description="Helical" evidence="8">
    <location>
        <begin position="143"/>
        <end position="161"/>
    </location>
</feature>
<feature type="transmembrane region" description="Helical" evidence="8">
    <location>
        <begin position="100"/>
        <end position="123"/>
    </location>
</feature>
<organism evidence="9 10">
    <name type="scientific">Candidatus Nomurabacteria bacterium RIFCSPHIGHO2_02_FULL_37_13</name>
    <dbReference type="NCBI Taxonomy" id="1801750"/>
    <lineage>
        <taxon>Bacteria</taxon>
        <taxon>Candidatus Nomuraibacteriota</taxon>
    </lineage>
</organism>
<feature type="transmembrane region" description="Helical" evidence="8">
    <location>
        <begin position="340"/>
        <end position="364"/>
    </location>
</feature>
<feature type="transmembrane region" description="Helical" evidence="8">
    <location>
        <begin position="413"/>
        <end position="437"/>
    </location>
</feature>
<dbReference type="PANTHER" id="PTHR47019">
    <property type="entry name" value="LIPID II FLIPPASE MURJ"/>
    <property type="match status" value="1"/>
</dbReference>
<dbReference type="GO" id="GO:0034204">
    <property type="term" value="P:lipid translocation"/>
    <property type="evidence" value="ECO:0007669"/>
    <property type="project" value="TreeGrafter"/>
</dbReference>
<evidence type="ECO:0000256" key="1">
    <source>
        <dbReference type="ARBA" id="ARBA00004651"/>
    </source>
</evidence>
<evidence type="ECO:0000256" key="4">
    <source>
        <dbReference type="ARBA" id="ARBA00022960"/>
    </source>
</evidence>
<feature type="transmembrane region" description="Helical" evidence="8">
    <location>
        <begin position="196"/>
        <end position="216"/>
    </location>
</feature>